<feature type="domain" description="F-box" evidence="2">
    <location>
        <begin position="27"/>
        <end position="67"/>
    </location>
</feature>
<dbReference type="SMART" id="SM00256">
    <property type="entry name" value="FBOX"/>
    <property type="match status" value="1"/>
</dbReference>
<evidence type="ECO:0000313" key="4">
    <source>
        <dbReference type="Proteomes" id="UP000298652"/>
    </source>
</evidence>
<dbReference type="SUPFAM" id="SSF81383">
    <property type="entry name" value="F-box domain"/>
    <property type="match status" value="1"/>
</dbReference>
<dbReference type="PANTHER" id="PTHR31111:SF136">
    <property type="entry name" value="F-BOX ASSOCIATED DOMAIN-CONTAINING PROTEIN"/>
    <property type="match status" value="1"/>
</dbReference>
<dbReference type="Proteomes" id="UP000298652">
    <property type="component" value="Chromosome 8"/>
</dbReference>
<evidence type="ECO:0000259" key="2">
    <source>
        <dbReference type="SMART" id="SM00256"/>
    </source>
</evidence>
<keyword evidence="4" id="KW-1185">Reference proteome</keyword>
<evidence type="ECO:0000256" key="1">
    <source>
        <dbReference type="SAM" id="MobiDB-lite"/>
    </source>
</evidence>
<reference evidence="3" key="1">
    <citation type="submission" date="2019-03" db="EMBL/GenBank/DDBJ databases">
        <title>WGS assembly of Setaria viridis.</title>
        <authorList>
            <person name="Huang P."/>
            <person name="Jenkins J."/>
            <person name="Grimwood J."/>
            <person name="Barry K."/>
            <person name="Healey A."/>
            <person name="Mamidi S."/>
            <person name="Sreedasyam A."/>
            <person name="Shu S."/>
            <person name="Feldman M."/>
            <person name="Wu J."/>
            <person name="Yu Y."/>
            <person name="Chen C."/>
            <person name="Johnson J."/>
            <person name="Rokhsar D."/>
            <person name="Baxter I."/>
            <person name="Schmutz J."/>
            <person name="Brutnell T."/>
            <person name="Kellogg E."/>
        </authorList>
    </citation>
    <scope>NUCLEOTIDE SEQUENCE [LARGE SCALE GENOMIC DNA]</scope>
</reference>
<proteinExistence type="predicted"/>
<protein>
    <recommendedName>
        <fullName evidence="2">F-box domain-containing protein</fullName>
    </recommendedName>
</protein>
<dbReference type="Pfam" id="PF00646">
    <property type="entry name" value="F-box"/>
    <property type="match status" value="1"/>
</dbReference>
<dbReference type="EMBL" id="CM016559">
    <property type="protein sequence ID" value="TKW00076.1"/>
    <property type="molecule type" value="Genomic_DNA"/>
</dbReference>
<feature type="region of interest" description="Disordered" evidence="1">
    <location>
        <begin position="1"/>
        <end position="23"/>
    </location>
</feature>
<accession>A0A4V6D2V6</accession>
<dbReference type="Gene3D" id="1.20.1280.50">
    <property type="match status" value="1"/>
</dbReference>
<dbReference type="OMA" id="RTIGWTI"/>
<organism evidence="3 4">
    <name type="scientific">Setaria viridis</name>
    <name type="common">Green bristlegrass</name>
    <name type="synonym">Setaria italica subsp. viridis</name>
    <dbReference type="NCBI Taxonomy" id="4556"/>
    <lineage>
        <taxon>Eukaryota</taxon>
        <taxon>Viridiplantae</taxon>
        <taxon>Streptophyta</taxon>
        <taxon>Embryophyta</taxon>
        <taxon>Tracheophyta</taxon>
        <taxon>Spermatophyta</taxon>
        <taxon>Magnoliopsida</taxon>
        <taxon>Liliopsida</taxon>
        <taxon>Poales</taxon>
        <taxon>Poaceae</taxon>
        <taxon>PACMAD clade</taxon>
        <taxon>Panicoideae</taxon>
        <taxon>Panicodae</taxon>
        <taxon>Paniceae</taxon>
        <taxon>Cenchrinae</taxon>
        <taxon>Setaria</taxon>
    </lineage>
</organism>
<name>A0A4V6D2V6_SETVI</name>
<sequence length="297" mass="32323">MASQRVQTSRQGDGESSGASNDGGGVLPRDVLYQILLRVPAWVLCRFRTVCESWCSLLSGRPFIAAHEAHHRHRDPLFAVTCVFGKAVSSTGGDGEYKVLSLSRASDPPYDTQFCEVLTVDSSGGGSHGTWRVAPGPPVAIKTLHRETLVASGVVYRLVDRTIGWTIVAFDLEAEQWRPDLLQGPASRNWVVRRSLAEVNSRLAAVSSTDSAFDMWLLMGSGAGPVVQATQSSHIVHRAEVLVLGGHDGRVAFCLRSPYCRDGTLWMYDPRTKMCTHLADCLTIGVGVYTGNLLRQV</sequence>
<dbReference type="Gramene" id="TKW00076">
    <property type="protein sequence ID" value="TKW00076"/>
    <property type="gene ID" value="SEVIR_8G085100v2"/>
</dbReference>
<feature type="compositionally biased region" description="Polar residues" evidence="1">
    <location>
        <begin position="1"/>
        <end position="11"/>
    </location>
</feature>
<dbReference type="PANTHER" id="PTHR31111">
    <property type="entry name" value="BNAA05G37150D PROTEIN-RELATED"/>
    <property type="match status" value="1"/>
</dbReference>
<dbReference type="InterPro" id="IPR001810">
    <property type="entry name" value="F-box_dom"/>
</dbReference>
<gene>
    <name evidence="3" type="ORF">SEVIR_8G085100v2</name>
</gene>
<evidence type="ECO:0000313" key="3">
    <source>
        <dbReference type="EMBL" id="TKW00076.1"/>
    </source>
</evidence>
<dbReference type="InterPro" id="IPR036047">
    <property type="entry name" value="F-box-like_dom_sf"/>
</dbReference>
<dbReference type="AlphaFoldDB" id="A0A4V6D2V6"/>